<name>A0A0K1E9D5_CHOCO</name>
<organism evidence="2 3">
    <name type="scientific">Chondromyces crocatus</name>
    <dbReference type="NCBI Taxonomy" id="52"/>
    <lineage>
        <taxon>Bacteria</taxon>
        <taxon>Pseudomonadati</taxon>
        <taxon>Myxococcota</taxon>
        <taxon>Polyangia</taxon>
        <taxon>Polyangiales</taxon>
        <taxon>Polyangiaceae</taxon>
        <taxon>Chondromyces</taxon>
    </lineage>
</organism>
<evidence type="ECO:0000313" key="2">
    <source>
        <dbReference type="EMBL" id="AKT37183.1"/>
    </source>
</evidence>
<protein>
    <recommendedName>
        <fullName evidence="4">Collagen-like protein</fullName>
    </recommendedName>
</protein>
<evidence type="ECO:0000313" key="3">
    <source>
        <dbReference type="Proteomes" id="UP000067626"/>
    </source>
</evidence>
<gene>
    <name evidence="2" type="ORF">CMC5_013130</name>
</gene>
<keyword evidence="3" id="KW-1185">Reference proteome</keyword>
<feature type="region of interest" description="Disordered" evidence="1">
    <location>
        <begin position="1"/>
        <end position="41"/>
    </location>
</feature>
<dbReference type="AlphaFoldDB" id="A0A0K1E9D5"/>
<proteinExistence type="predicted"/>
<dbReference type="Proteomes" id="UP000067626">
    <property type="component" value="Chromosome"/>
</dbReference>
<evidence type="ECO:0000256" key="1">
    <source>
        <dbReference type="SAM" id="MobiDB-lite"/>
    </source>
</evidence>
<sequence>MGPMGPAGPTGPVGPSGTGPAGPPGPQGPAGPPGTGAHTEDEWGFAGFTVATYTGNLGGRIAAHALCAAEFSGAHFCHASEYVLSVSMTPVPPDGAWIDPSATPDASTVLSGSPQFGRSNAASSVCGSWESSATNTNGYIVQPSGIPVLISSCAQARPLACCNGASMSAFAGVTSDSYAGNHGGRVAAHSRCNAEYPGAHLCHAAEYLRTSSSHTIPQEGAWLDPSTNITGGLSLNGVPTYGRSSSLAATCNGGATAASNSNGTSVNAAGIIASTSSCAIARPFACCF</sequence>
<feature type="compositionally biased region" description="Pro residues" evidence="1">
    <location>
        <begin position="21"/>
        <end position="32"/>
    </location>
</feature>
<dbReference type="PATRIC" id="fig|52.7.peg.1399"/>
<dbReference type="KEGG" id="ccro:CMC5_013130"/>
<reference evidence="2 3" key="1">
    <citation type="submission" date="2015-07" db="EMBL/GenBank/DDBJ databases">
        <title>Genome analysis of myxobacterium Chondromyces crocatus Cm c5 reveals a high potential for natural compound synthesis and the genetic basis for the loss of fruiting body formation.</title>
        <authorList>
            <person name="Zaburannyi N."/>
            <person name="Bunk B."/>
            <person name="Maier J."/>
            <person name="Overmann J."/>
            <person name="Mueller R."/>
        </authorList>
    </citation>
    <scope>NUCLEOTIDE SEQUENCE [LARGE SCALE GENOMIC DNA]</scope>
    <source>
        <strain evidence="2 3">Cm c5</strain>
    </source>
</reference>
<evidence type="ECO:0008006" key="4">
    <source>
        <dbReference type="Google" id="ProtNLM"/>
    </source>
</evidence>
<dbReference type="EMBL" id="CP012159">
    <property type="protein sequence ID" value="AKT37183.1"/>
    <property type="molecule type" value="Genomic_DNA"/>
</dbReference>
<accession>A0A0K1E9D5</accession>